<sequence length="568" mass="64943">MNKRKLQEIEINKKKKQDNIEKAMIRKATQKIYQKALDQMLQDPVLEGDGLDLSEFISKIKVEEKKEPVPIPQLEYLSNFQKEALLLMRFNHPNIIKIFKVIESPENVYIVMAYAYGGDLGGHISKNTYLTEIEGRRLFRQIVSAMDFIHESKTFCGTPSYAAPEIIQGDVYHGAKADIWAMGVILYAMIAGELPFSAESVKLLYKKIKQVKYTTPSHFSAELVDLINLIFTADPVNRITIDGIRRGRWVNIGCSTLPEKIQPPITTVESLGRAISSVTRENDITVYSINAHNQLQKGVETFEDRQRRSSKNHNIINLKRKKSITVQPSTDRLYSPPSTSPSIDELSSSSISFQVTSPSYSTISSIPTPNEKTNSEVSSLHPELAQITRSHTINHFGITTKPPLTPRRESSGDIFGRRKSTSFTPFLHHTQDKLRELSVIDRMSKVFVEDTTKLNYEEINEWHRIHKPPKLIRTMKISCRKGFSSTLEPPVMFQDLHRALVDLQQSYRLVVKKVPEFYIFNLSNDKTEVEIELCKIWLLKLHALKITVKSGNADEFIKELVNKLQWTN</sequence>
<dbReference type="EMBL" id="JADGKB010000016">
    <property type="protein sequence ID" value="KAJ3259719.1"/>
    <property type="molecule type" value="Genomic_DNA"/>
</dbReference>
<keyword evidence="1" id="KW-0547">Nucleotide-binding</keyword>
<keyword evidence="2" id="KW-0067">ATP-binding</keyword>
<dbReference type="PANTHER" id="PTHR24346">
    <property type="entry name" value="MAP/MICROTUBULE AFFINITY-REGULATING KINASE"/>
    <property type="match status" value="1"/>
</dbReference>
<dbReference type="AlphaFoldDB" id="A0AAD5Y5B7"/>
<dbReference type="GO" id="GO:0005524">
    <property type="term" value="F:ATP binding"/>
    <property type="evidence" value="ECO:0007669"/>
    <property type="project" value="UniProtKB-KW"/>
</dbReference>
<reference evidence="5" key="1">
    <citation type="submission" date="2020-05" db="EMBL/GenBank/DDBJ databases">
        <title>Phylogenomic resolution of chytrid fungi.</title>
        <authorList>
            <person name="Stajich J.E."/>
            <person name="Amses K."/>
            <person name="Simmons R."/>
            <person name="Seto K."/>
            <person name="Myers J."/>
            <person name="Bonds A."/>
            <person name="Quandt C.A."/>
            <person name="Barry K."/>
            <person name="Liu P."/>
            <person name="Grigoriev I."/>
            <person name="Longcore J.E."/>
            <person name="James T.Y."/>
        </authorList>
    </citation>
    <scope>NUCLEOTIDE SEQUENCE</scope>
    <source>
        <strain evidence="5">PLAUS21</strain>
    </source>
</reference>
<evidence type="ECO:0000313" key="6">
    <source>
        <dbReference type="Proteomes" id="UP001210925"/>
    </source>
</evidence>
<dbReference type="GO" id="GO:0005737">
    <property type="term" value="C:cytoplasm"/>
    <property type="evidence" value="ECO:0007669"/>
    <property type="project" value="TreeGrafter"/>
</dbReference>
<evidence type="ECO:0000256" key="1">
    <source>
        <dbReference type="ARBA" id="ARBA00022741"/>
    </source>
</evidence>
<comment type="caution">
    <text evidence="5">The sequence shown here is derived from an EMBL/GenBank/DDBJ whole genome shotgun (WGS) entry which is preliminary data.</text>
</comment>
<dbReference type="InterPro" id="IPR000719">
    <property type="entry name" value="Prot_kinase_dom"/>
</dbReference>
<organism evidence="5 6">
    <name type="scientific">Boothiomyces macroporosus</name>
    <dbReference type="NCBI Taxonomy" id="261099"/>
    <lineage>
        <taxon>Eukaryota</taxon>
        <taxon>Fungi</taxon>
        <taxon>Fungi incertae sedis</taxon>
        <taxon>Chytridiomycota</taxon>
        <taxon>Chytridiomycota incertae sedis</taxon>
        <taxon>Chytridiomycetes</taxon>
        <taxon>Rhizophydiales</taxon>
        <taxon>Terramycetaceae</taxon>
        <taxon>Boothiomyces</taxon>
    </lineage>
</organism>
<gene>
    <name evidence="5" type="ORF">HK103_001980</name>
</gene>
<dbReference type="GO" id="GO:0004674">
    <property type="term" value="F:protein serine/threonine kinase activity"/>
    <property type="evidence" value="ECO:0007669"/>
    <property type="project" value="TreeGrafter"/>
</dbReference>
<feature type="region of interest" description="Disordered" evidence="3">
    <location>
        <begin position="327"/>
        <end position="348"/>
    </location>
</feature>
<dbReference type="Proteomes" id="UP001210925">
    <property type="component" value="Unassembled WGS sequence"/>
</dbReference>
<evidence type="ECO:0000256" key="3">
    <source>
        <dbReference type="SAM" id="MobiDB-lite"/>
    </source>
</evidence>
<accession>A0AAD5Y5B7</accession>
<name>A0AAD5Y5B7_9FUNG</name>
<feature type="domain" description="Protein kinase" evidence="4">
    <location>
        <begin position="1"/>
        <end position="250"/>
    </location>
</feature>
<dbReference type="Gene3D" id="1.10.510.10">
    <property type="entry name" value="Transferase(Phosphotransferase) domain 1"/>
    <property type="match status" value="2"/>
</dbReference>
<dbReference type="PANTHER" id="PTHR24346:SF30">
    <property type="entry name" value="MATERNAL EMBRYONIC LEUCINE ZIPPER KINASE"/>
    <property type="match status" value="1"/>
</dbReference>
<dbReference type="Pfam" id="PF00069">
    <property type="entry name" value="Pkinase"/>
    <property type="match status" value="2"/>
</dbReference>
<keyword evidence="6" id="KW-1185">Reference proteome</keyword>
<dbReference type="PROSITE" id="PS50011">
    <property type="entry name" value="PROTEIN_KINASE_DOM"/>
    <property type="match status" value="1"/>
</dbReference>
<evidence type="ECO:0000256" key="2">
    <source>
        <dbReference type="ARBA" id="ARBA00022840"/>
    </source>
</evidence>
<protein>
    <recommendedName>
        <fullName evidence="4">Protein kinase domain-containing protein</fullName>
    </recommendedName>
</protein>
<proteinExistence type="predicted"/>
<dbReference type="GO" id="GO:0035556">
    <property type="term" value="P:intracellular signal transduction"/>
    <property type="evidence" value="ECO:0007669"/>
    <property type="project" value="TreeGrafter"/>
</dbReference>
<dbReference type="InterPro" id="IPR011009">
    <property type="entry name" value="Kinase-like_dom_sf"/>
</dbReference>
<dbReference type="SUPFAM" id="SSF56112">
    <property type="entry name" value="Protein kinase-like (PK-like)"/>
    <property type="match status" value="1"/>
</dbReference>
<dbReference type="Gene3D" id="3.30.310.80">
    <property type="entry name" value="Kinase associated domain 1, KA1"/>
    <property type="match status" value="1"/>
</dbReference>
<evidence type="ECO:0000259" key="4">
    <source>
        <dbReference type="PROSITE" id="PS50011"/>
    </source>
</evidence>
<evidence type="ECO:0000313" key="5">
    <source>
        <dbReference type="EMBL" id="KAJ3259719.1"/>
    </source>
</evidence>